<gene>
    <name evidence="3" type="ORF">DCAR_0205270</name>
</gene>
<evidence type="ECO:0000313" key="3">
    <source>
        <dbReference type="EMBL" id="WOG86073.1"/>
    </source>
</evidence>
<evidence type="ECO:0000256" key="1">
    <source>
        <dbReference type="SAM" id="MobiDB-lite"/>
    </source>
</evidence>
<dbReference type="AlphaFoldDB" id="A0AAF0WD47"/>
<name>A0AAF0WD47_DAUCS</name>
<dbReference type="PANTHER" id="PTHR34482:SF36">
    <property type="entry name" value="RETROTRANSPOSON GAG DOMAIN-CONTAINING PROTEIN"/>
    <property type="match status" value="1"/>
</dbReference>
<dbReference type="Pfam" id="PF03732">
    <property type="entry name" value="Retrotrans_gag"/>
    <property type="match status" value="1"/>
</dbReference>
<evidence type="ECO:0000313" key="4">
    <source>
        <dbReference type="Proteomes" id="UP000077755"/>
    </source>
</evidence>
<dbReference type="EMBL" id="CP093344">
    <property type="protein sequence ID" value="WOG86073.1"/>
    <property type="molecule type" value="Genomic_DNA"/>
</dbReference>
<evidence type="ECO:0000259" key="2">
    <source>
        <dbReference type="Pfam" id="PF03732"/>
    </source>
</evidence>
<keyword evidence="4" id="KW-1185">Reference proteome</keyword>
<accession>A0AAF0WD47</accession>
<dbReference type="InterPro" id="IPR005162">
    <property type="entry name" value="Retrotrans_gag_dom"/>
</dbReference>
<dbReference type="KEGG" id="dcr:108203422"/>
<organism evidence="3 4">
    <name type="scientific">Daucus carota subsp. sativus</name>
    <name type="common">Carrot</name>
    <dbReference type="NCBI Taxonomy" id="79200"/>
    <lineage>
        <taxon>Eukaryota</taxon>
        <taxon>Viridiplantae</taxon>
        <taxon>Streptophyta</taxon>
        <taxon>Embryophyta</taxon>
        <taxon>Tracheophyta</taxon>
        <taxon>Spermatophyta</taxon>
        <taxon>Magnoliopsida</taxon>
        <taxon>eudicotyledons</taxon>
        <taxon>Gunneridae</taxon>
        <taxon>Pentapetalae</taxon>
        <taxon>asterids</taxon>
        <taxon>campanulids</taxon>
        <taxon>Apiales</taxon>
        <taxon>Apiaceae</taxon>
        <taxon>Apioideae</taxon>
        <taxon>Scandiceae</taxon>
        <taxon>Daucinae</taxon>
        <taxon>Daucus</taxon>
        <taxon>Daucus sect. Daucus</taxon>
    </lineage>
</organism>
<feature type="region of interest" description="Disordered" evidence="1">
    <location>
        <begin position="255"/>
        <end position="318"/>
    </location>
</feature>
<feature type="compositionally biased region" description="Basic and acidic residues" evidence="1">
    <location>
        <begin position="255"/>
        <end position="289"/>
    </location>
</feature>
<reference evidence="3" key="2">
    <citation type="submission" date="2022-03" db="EMBL/GenBank/DDBJ databases">
        <title>Draft title - Genomic analysis of global carrot germplasm unveils the trajectory of domestication and the origin of high carotenoid orange carrot.</title>
        <authorList>
            <person name="Iorizzo M."/>
            <person name="Ellison S."/>
            <person name="Senalik D."/>
            <person name="Macko-Podgorni A."/>
            <person name="Grzebelus D."/>
            <person name="Bostan H."/>
            <person name="Rolling W."/>
            <person name="Curaba J."/>
            <person name="Simon P."/>
        </authorList>
    </citation>
    <scope>NUCLEOTIDE SEQUENCE</scope>
    <source>
        <tissue evidence="3">Leaf</tissue>
    </source>
</reference>
<feature type="compositionally biased region" description="Polar residues" evidence="1">
    <location>
        <begin position="290"/>
        <end position="299"/>
    </location>
</feature>
<dbReference type="Proteomes" id="UP000077755">
    <property type="component" value="Chromosome 2"/>
</dbReference>
<dbReference type="PANTHER" id="PTHR34482">
    <property type="entry name" value="DNA DAMAGE-INDUCIBLE PROTEIN 1-LIKE"/>
    <property type="match status" value="1"/>
</dbReference>
<protein>
    <recommendedName>
        <fullName evidence="2">Retrotransposon gag domain-containing protein</fullName>
    </recommendedName>
</protein>
<proteinExistence type="predicted"/>
<feature type="compositionally biased region" description="Polar residues" evidence="1">
    <location>
        <begin position="24"/>
        <end position="35"/>
    </location>
</feature>
<feature type="compositionally biased region" description="Basic residues" evidence="1">
    <location>
        <begin position="1"/>
        <end position="11"/>
    </location>
</feature>
<feature type="region of interest" description="Disordered" evidence="1">
    <location>
        <begin position="1"/>
        <end position="48"/>
    </location>
</feature>
<reference evidence="3" key="1">
    <citation type="journal article" date="2016" name="Nat. Genet.">
        <title>A high-quality carrot genome assembly provides new insights into carotenoid accumulation and asterid genome evolution.</title>
        <authorList>
            <person name="Iorizzo M."/>
            <person name="Ellison S."/>
            <person name="Senalik D."/>
            <person name="Zeng P."/>
            <person name="Satapoomin P."/>
            <person name="Huang J."/>
            <person name="Bowman M."/>
            <person name="Iovene M."/>
            <person name="Sanseverino W."/>
            <person name="Cavagnaro P."/>
            <person name="Yildiz M."/>
            <person name="Macko-Podgorni A."/>
            <person name="Moranska E."/>
            <person name="Grzebelus E."/>
            <person name="Grzebelus D."/>
            <person name="Ashrafi H."/>
            <person name="Zheng Z."/>
            <person name="Cheng S."/>
            <person name="Spooner D."/>
            <person name="Van Deynze A."/>
            <person name="Simon P."/>
        </authorList>
    </citation>
    <scope>NUCLEOTIDE SEQUENCE</scope>
    <source>
        <tissue evidence="3">Leaf</tissue>
    </source>
</reference>
<sequence>MPPKRRGRPRINRVPTREEEQSENAHTQQPSQENNPEGEPRRNDNDPTAILLEFLRQHTQNPPWRPEPIAPPERQPSPIVTFKSFKTLNPPEFNRTTDPVEARVWLKEIEKYFEIVGVEEDKKMIFVGFILRGEANYWWEVKRVMEGTTTIPWDRFSHLLLEKYYPKHLEKQMEIKFLELKQRNMKVAEYENKFLELSRFVPHYVDTEEKRAWLFQQGLKTCIQNRMAILEITSYATMVQKATIVENGTELYSKDKGGTKRKFSGEGEGSGRRFDGNKGKKVFVKRDNQKGNSQRFGNRNNHDGARYRSPQTANMIQGKTPVPECKTCARRHGGESRQENVVCYVCGKKGHYAT</sequence>
<feature type="domain" description="Retrotransposon gag" evidence="2">
    <location>
        <begin position="129"/>
        <end position="220"/>
    </location>
</feature>